<gene>
    <name evidence="2" type="ORF">L196_10214</name>
</gene>
<dbReference type="AlphaFoldDB" id="A0AB33Z0P6"/>
<dbReference type="PANTHER" id="PTHR48079:SF6">
    <property type="entry name" value="NAD(P)-BINDING DOMAIN-CONTAINING PROTEIN-RELATED"/>
    <property type="match status" value="1"/>
</dbReference>
<accession>A0AB33Z0P6</accession>
<sequence length="281" mass="31570">MAKIMVMGCGDVGMGLAERLAATGHEVTGVRRTLQTQSSDIHFIQADVTNAEQVGALDFNVDGLVYILSPTGRDISAYKDVFKIGVEQVLSALKQQNPTLPIFFISSTRVYAQQQGEWVSEQSATETMDERGRLLLQAEDQFLAFNEHATVIRFSGIYGRSNYFINQLKRGTEIQKVPPYYTNRIHREDCIGVLEFLLTKQLNGEGLERIYLASDLDPAEKWNVASYITKKLGLASCSAKILDKTASHNKRIDSRQLTEGGYQFKYATYKQGYEAVMNEER</sequence>
<dbReference type="PANTHER" id="PTHR48079">
    <property type="entry name" value="PROTEIN YEEZ"/>
    <property type="match status" value="1"/>
</dbReference>
<proteinExistence type="predicted"/>
<name>A0AB33Z0P6_9GAMM</name>
<protein>
    <submittedName>
        <fullName evidence="2">NAD-dependent epimerase/dehydratase family protein</fullName>
    </submittedName>
</protein>
<dbReference type="Proteomes" id="UP000015462">
    <property type="component" value="Unassembled WGS sequence"/>
</dbReference>
<dbReference type="EMBL" id="ASHL01000010">
    <property type="protein sequence ID" value="EPD12487.1"/>
    <property type="molecule type" value="Genomic_DNA"/>
</dbReference>
<organism evidence="2 3">
    <name type="scientific">Cycloclasticus pugetii</name>
    <dbReference type="NCBI Taxonomy" id="34068"/>
    <lineage>
        <taxon>Bacteria</taxon>
        <taxon>Pseudomonadati</taxon>
        <taxon>Pseudomonadota</taxon>
        <taxon>Gammaproteobacteria</taxon>
        <taxon>Thiotrichales</taxon>
        <taxon>Piscirickettsiaceae</taxon>
        <taxon>Cycloclasticus</taxon>
    </lineage>
</organism>
<evidence type="ECO:0000259" key="1">
    <source>
        <dbReference type="Pfam" id="PF01370"/>
    </source>
</evidence>
<dbReference type="Pfam" id="PF01370">
    <property type="entry name" value="Epimerase"/>
    <property type="match status" value="1"/>
</dbReference>
<comment type="caution">
    <text evidence="2">The sequence shown here is derived from an EMBL/GenBank/DDBJ whole genome shotgun (WGS) entry which is preliminary data.</text>
</comment>
<evidence type="ECO:0000313" key="2">
    <source>
        <dbReference type="EMBL" id="EPD12487.1"/>
    </source>
</evidence>
<dbReference type="Gene3D" id="3.40.50.720">
    <property type="entry name" value="NAD(P)-binding Rossmann-like Domain"/>
    <property type="match status" value="1"/>
</dbReference>
<dbReference type="GO" id="GO:0005737">
    <property type="term" value="C:cytoplasm"/>
    <property type="evidence" value="ECO:0007669"/>
    <property type="project" value="TreeGrafter"/>
</dbReference>
<dbReference type="InterPro" id="IPR036291">
    <property type="entry name" value="NAD(P)-bd_dom_sf"/>
</dbReference>
<keyword evidence="3" id="KW-1185">Reference proteome</keyword>
<dbReference type="InterPro" id="IPR051783">
    <property type="entry name" value="NAD(P)-dependent_oxidoreduct"/>
</dbReference>
<feature type="domain" description="NAD-dependent epimerase/dehydratase" evidence="1">
    <location>
        <begin position="5"/>
        <end position="187"/>
    </location>
</feature>
<evidence type="ECO:0000313" key="3">
    <source>
        <dbReference type="Proteomes" id="UP000015462"/>
    </source>
</evidence>
<dbReference type="RefSeq" id="WP_016390900.1">
    <property type="nucleotide sequence ID" value="NZ_KE646810.1"/>
</dbReference>
<dbReference type="GO" id="GO:0004029">
    <property type="term" value="F:aldehyde dehydrogenase (NAD+) activity"/>
    <property type="evidence" value="ECO:0007669"/>
    <property type="project" value="TreeGrafter"/>
</dbReference>
<reference evidence="2 3" key="1">
    <citation type="journal article" date="2013" name="Genome Announc.">
        <title>Genome Sequence of the Pyrene- and Fluoranthene-Degrading Bacterium Cycloclasticus sp. Strain PY97M.</title>
        <authorList>
            <person name="Cui Z."/>
            <person name="Xu G."/>
            <person name="Li Q."/>
            <person name="Gao W."/>
            <person name="Zheng L."/>
        </authorList>
    </citation>
    <scope>NUCLEOTIDE SEQUENCE [LARGE SCALE GENOMIC DNA]</scope>
    <source>
        <strain evidence="2 3">PY97M</strain>
    </source>
</reference>
<dbReference type="SUPFAM" id="SSF51735">
    <property type="entry name" value="NAD(P)-binding Rossmann-fold domains"/>
    <property type="match status" value="1"/>
</dbReference>
<dbReference type="InterPro" id="IPR001509">
    <property type="entry name" value="Epimerase_deHydtase"/>
</dbReference>